<name>A0A1M7YBW7_9FIRM</name>
<dbReference type="AlphaFoldDB" id="A0A1M7YBW7"/>
<dbReference type="PIRSF" id="PIRSF006351">
    <property type="entry name" value="PTS_EIIC-Cellobiose"/>
    <property type="match status" value="1"/>
</dbReference>
<dbReference type="InterPro" id="IPR003352">
    <property type="entry name" value="PTS_EIIC"/>
</dbReference>
<feature type="transmembrane region" description="Helical" evidence="9">
    <location>
        <begin position="63"/>
        <end position="85"/>
    </location>
</feature>
<feature type="transmembrane region" description="Helical" evidence="9">
    <location>
        <begin position="340"/>
        <end position="360"/>
    </location>
</feature>
<evidence type="ECO:0000256" key="2">
    <source>
        <dbReference type="ARBA" id="ARBA00022448"/>
    </source>
</evidence>
<dbReference type="InterPro" id="IPR051088">
    <property type="entry name" value="PTS_Sugar-EIIC/EIIB"/>
</dbReference>
<dbReference type="InterPro" id="IPR004796">
    <property type="entry name" value="PTS_IIC_cello"/>
</dbReference>
<dbReference type="PANTHER" id="PTHR33989:SF4">
    <property type="entry name" value="PTS SYSTEM N,N'-DIACETYLCHITOBIOSE-SPECIFIC EIIC COMPONENT"/>
    <property type="match status" value="1"/>
</dbReference>
<evidence type="ECO:0000259" key="10">
    <source>
        <dbReference type="PROSITE" id="PS51105"/>
    </source>
</evidence>
<feature type="transmembrane region" description="Helical" evidence="9">
    <location>
        <begin position="174"/>
        <end position="197"/>
    </location>
</feature>
<gene>
    <name evidence="11" type="ORF">SAMN02745217_02533</name>
</gene>
<dbReference type="OrthoDB" id="1641940at2"/>
<evidence type="ECO:0000313" key="12">
    <source>
        <dbReference type="Proteomes" id="UP000184612"/>
    </source>
</evidence>
<dbReference type="EMBL" id="FRFD01000007">
    <property type="protein sequence ID" value="SHO50008.1"/>
    <property type="molecule type" value="Genomic_DNA"/>
</dbReference>
<keyword evidence="4 8" id="KW-0762">Sugar transport</keyword>
<evidence type="ECO:0000256" key="4">
    <source>
        <dbReference type="ARBA" id="ARBA00022597"/>
    </source>
</evidence>
<comment type="subcellular location">
    <subcellularLocation>
        <location evidence="1">Cell membrane</location>
        <topology evidence="1">Multi-pass membrane protein</topology>
    </subcellularLocation>
</comment>
<proteinExistence type="predicted"/>
<evidence type="ECO:0000256" key="9">
    <source>
        <dbReference type="SAM" id="Phobius"/>
    </source>
</evidence>
<dbReference type="GO" id="GO:0005886">
    <property type="term" value="C:plasma membrane"/>
    <property type="evidence" value="ECO:0007669"/>
    <property type="project" value="UniProtKB-SubCell"/>
</dbReference>
<evidence type="ECO:0000256" key="6">
    <source>
        <dbReference type="ARBA" id="ARBA00022989"/>
    </source>
</evidence>
<protein>
    <recommendedName>
        <fullName evidence="8">Permease IIC component</fullName>
    </recommendedName>
</protein>
<accession>A0A1M7YBW7</accession>
<keyword evidence="6 9" id="KW-1133">Transmembrane helix</keyword>
<dbReference type="GO" id="GO:1902815">
    <property type="term" value="P:N,N'-diacetylchitobiose import"/>
    <property type="evidence" value="ECO:0007669"/>
    <property type="project" value="TreeGrafter"/>
</dbReference>
<feature type="domain" description="PTS EIIC type-3" evidence="10">
    <location>
        <begin position="8"/>
        <end position="405"/>
    </location>
</feature>
<sequence length="432" mass="47602">MKKFMDWMTEKFAPKMNKLAKNPWISSIQEAILAAMPLILIGSFVTMLNIIGDYVSWFPDLSLISSFSFGLLALCLAYQIPFILMEKKKNRKTAKQAGMAGIALFLLLIYPLASDIAGYAAEDGSFSGTEGLAIFMERMGTQGMLAAILGGLLVGCIMNLFAKHTFFKEDSAMPDFIIVWFDTLIPMLVIILVGWIFTFKLGISMFTIINDIFAPFIAVGQSFWGFVLFNFLAFAFLYSFGISTWVLYPVMAAIVFPAIGANAAAASGAHLFIHTSETTNMFLIGGGGTTLALNILMLTAKSKRLKVVGRSCIVPSLFNINEPVVFGAPIAFNPVLMIPMWIMGLLGPIITYLTMSSGLVPIPKNVFNFWYLPSPITGYMVTQSIAGTILVLVIFAVSCLVYYPFLKVYDRQEYANEQKKLKEDEANKAARA</sequence>
<keyword evidence="7 8" id="KW-0472">Membrane</keyword>
<dbReference type="GO" id="GO:0008982">
    <property type="term" value="F:protein-N(PI)-phosphohistidine-sugar phosphotransferase activity"/>
    <property type="evidence" value="ECO:0007669"/>
    <property type="project" value="UniProtKB-UniRule"/>
</dbReference>
<feature type="transmembrane region" description="Helical" evidence="9">
    <location>
        <begin position="141"/>
        <end position="162"/>
    </location>
</feature>
<dbReference type="PROSITE" id="PS51105">
    <property type="entry name" value="PTS_EIIC_TYPE_3"/>
    <property type="match status" value="1"/>
</dbReference>
<organism evidence="11 12">
    <name type="scientific">Anaerocolumna xylanovorans DSM 12503</name>
    <dbReference type="NCBI Taxonomy" id="1121345"/>
    <lineage>
        <taxon>Bacteria</taxon>
        <taxon>Bacillati</taxon>
        <taxon>Bacillota</taxon>
        <taxon>Clostridia</taxon>
        <taxon>Lachnospirales</taxon>
        <taxon>Lachnospiraceae</taxon>
        <taxon>Anaerocolumna</taxon>
    </lineage>
</organism>
<keyword evidence="12" id="KW-1185">Reference proteome</keyword>
<feature type="transmembrane region" description="Helical" evidence="9">
    <location>
        <begin position="212"/>
        <end position="238"/>
    </location>
</feature>
<comment type="function">
    <text evidence="8">The phosphoenolpyruvate-dependent sugar phosphotransferase system (PTS), a major carbohydrate active -transport system, catalyzes the phosphorylation of incoming sugar substrates concomitant with their translocation across the cell membrane.</text>
</comment>
<feature type="transmembrane region" description="Helical" evidence="9">
    <location>
        <begin position="245"/>
        <end position="273"/>
    </location>
</feature>
<reference evidence="11 12" key="1">
    <citation type="submission" date="2016-12" db="EMBL/GenBank/DDBJ databases">
        <authorList>
            <person name="Song W.-J."/>
            <person name="Kurnit D.M."/>
        </authorList>
    </citation>
    <scope>NUCLEOTIDE SEQUENCE [LARGE SCALE GENOMIC DNA]</scope>
    <source>
        <strain evidence="11 12">DSM 12503</strain>
    </source>
</reference>
<evidence type="ECO:0000313" key="11">
    <source>
        <dbReference type="EMBL" id="SHO50008.1"/>
    </source>
</evidence>
<keyword evidence="5 9" id="KW-0812">Transmembrane</keyword>
<dbReference type="InterPro" id="IPR004501">
    <property type="entry name" value="PTS_EIIC_3"/>
</dbReference>
<dbReference type="Proteomes" id="UP000184612">
    <property type="component" value="Unassembled WGS sequence"/>
</dbReference>
<evidence type="ECO:0000256" key="7">
    <source>
        <dbReference type="ARBA" id="ARBA00023136"/>
    </source>
</evidence>
<feature type="transmembrane region" description="Helical" evidence="9">
    <location>
        <begin position="97"/>
        <end position="121"/>
    </location>
</feature>
<dbReference type="Pfam" id="PF02378">
    <property type="entry name" value="PTS_EIIC"/>
    <property type="match status" value="1"/>
</dbReference>
<feature type="transmembrane region" description="Helical" evidence="9">
    <location>
        <begin position="279"/>
        <end position="300"/>
    </location>
</feature>
<keyword evidence="3 8" id="KW-1003">Cell membrane</keyword>
<evidence type="ECO:0000256" key="3">
    <source>
        <dbReference type="ARBA" id="ARBA00022475"/>
    </source>
</evidence>
<feature type="transmembrane region" description="Helical" evidence="9">
    <location>
        <begin position="31"/>
        <end position="51"/>
    </location>
</feature>
<evidence type="ECO:0000256" key="8">
    <source>
        <dbReference type="PIRNR" id="PIRNR006351"/>
    </source>
</evidence>
<dbReference type="STRING" id="1121345.SAMN02745217_02533"/>
<dbReference type="RefSeq" id="WP_073589227.1">
    <property type="nucleotide sequence ID" value="NZ_FRFD01000007.1"/>
</dbReference>
<evidence type="ECO:0000256" key="1">
    <source>
        <dbReference type="ARBA" id="ARBA00004651"/>
    </source>
</evidence>
<dbReference type="PANTHER" id="PTHR33989">
    <property type="match status" value="1"/>
</dbReference>
<keyword evidence="2 8" id="KW-0813">Transport</keyword>
<feature type="transmembrane region" description="Helical" evidence="9">
    <location>
        <begin position="380"/>
        <end position="403"/>
    </location>
</feature>
<dbReference type="GO" id="GO:0009401">
    <property type="term" value="P:phosphoenolpyruvate-dependent sugar phosphotransferase system"/>
    <property type="evidence" value="ECO:0007669"/>
    <property type="project" value="InterPro"/>
</dbReference>
<evidence type="ECO:0000256" key="5">
    <source>
        <dbReference type="ARBA" id="ARBA00022692"/>
    </source>
</evidence>